<dbReference type="Proteomes" id="UP001500730">
    <property type="component" value="Unassembled WGS sequence"/>
</dbReference>
<accession>A0ABP5Y127</accession>
<evidence type="ECO:0000256" key="5">
    <source>
        <dbReference type="SAM" id="Phobius"/>
    </source>
</evidence>
<dbReference type="Pfam" id="PF13365">
    <property type="entry name" value="Trypsin_2"/>
    <property type="match status" value="1"/>
</dbReference>
<evidence type="ECO:0000256" key="3">
    <source>
        <dbReference type="ARBA" id="ARBA00022801"/>
    </source>
</evidence>
<dbReference type="PANTHER" id="PTHR43343:SF3">
    <property type="entry name" value="PROTEASE DO-LIKE 8, CHLOROPLASTIC"/>
    <property type="match status" value="1"/>
</dbReference>
<protein>
    <recommendedName>
        <fullName evidence="8">Peptidase S1</fullName>
    </recommendedName>
</protein>
<dbReference type="SUPFAM" id="SSF50494">
    <property type="entry name" value="Trypsin-like serine proteases"/>
    <property type="match status" value="1"/>
</dbReference>
<keyword evidence="5" id="KW-0472">Membrane</keyword>
<evidence type="ECO:0000256" key="1">
    <source>
        <dbReference type="ARBA" id="ARBA00010541"/>
    </source>
</evidence>
<keyword evidence="5" id="KW-1133">Transmembrane helix</keyword>
<organism evidence="6 7">
    <name type="scientific">Terrabacter carboxydivorans</name>
    <dbReference type="NCBI Taxonomy" id="619730"/>
    <lineage>
        <taxon>Bacteria</taxon>
        <taxon>Bacillati</taxon>
        <taxon>Actinomycetota</taxon>
        <taxon>Actinomycetes</taxon>
        <taxon>Micrococcales</taxon>
        <taxon>Intrasporangiaceae</taxon>
        <taxon>Terrabacter</taxon>
    </lineage>
</organism>
<evidence type="ECO:0000256" key="4">
    <source>
        <dbReference type="SAM" id="MobiDB-lite"/>
    </source>
</evidence>
<evidence type="ECO:0000313" key="6">
    <source>
        <dbReference type="EMBL" id="GAA2470945.1"/>
    </source>
</evidence>
<comment type="caution">
    <text evidence="6">The sequence shown here is derived from an EMBL/GenBank/DDBJ whole genome shotgun (WGS) entry which is preliminary data.</text>
</comment>
<keyword evidence="3" id="KW-0378">Hydrolase</keyword>
<reference evidence="7" key="1">
    <citation type="journal article" date="2019" name="Int. J. Syst. Evol. Microbiol.">
        <title>The Global Catalogue of Microorganisms (GCM) 10K type strain sequencing project: providing services to taxonomists for standard genome sequencing and annotation.</title>
        <authorList>
            <consortium name="The Broad Institute Genomics Platform"/>
            <consortium name="The Broad Institute Genome Sequencing Center for Infectious Disease"/>
            <person name="Wu L."/>
            <person name="Ma J."/>
        </authorList>
    </citation>
    <scope>NUCLEOTIDE SEQUENCE [LARGE SCALE GENOMIC DNA]</scope>
    <source>
        <strain evidence="7">JCM 16259</strain>
    </source>
</reference>
<dbReference type="Gene3D" id="2.40.10.10">
    <property type="entry name" value="Trypsin-like serine proteases"/>
    <property type="match status" value="2"/>
</dbReference>
<dbReference type="InterPro" id="IPR001940">
    <property type="entry name" value="Peptidase_S1C"/>
</dbReference>
<dbReference type="InterPro" id="IPR009003">
    <property type="entry name" value="Peptidase_S1_PA"/>
</dbReference>
<dbReference type="InterPro" id="IPR051201">
    <property type="entry name" value="Chloro_Bact_Ser_Proteases"/>
</dbReference>
<sequence length="309" mass="31150">MARVTAPPAVDTAVAPGARLSLRAPEPQPEEPPPPYRGRRWQTVRARLAAVPRRAWWVLVAAVVAVGVVIAYAVSRPPGPPVLTQRDVDTSVQRGIARQAEAAAAAPADGTVAHSVIEPSLVLIETRDVVGGRQAEGSGAGVVVNADGTVLTALHVVSGSSAITVTFADGTTSPATVATRSPQNDIATLTPARLPQTVVPAVIGGSVPVGAPVFAVGHPLGLTDSLSAGVVSALDRTVRVDGNRRLEHLIQIDAAVNPGNSGGPLLNKAGQVVGIVTGLANPTDQSLFVGIGFAVPIATAAGAAGSPPR</sequence>
<keyword evidence="2" id="KW-0645">Protease</keyword>
<dbReference type="EMBL" id="BAAARE010000002">
    <property type="protein sequence ID" value="GAA2470945.1"/>
    <property type="molecule type" value="Genomic_DNA"/>
</dbReference>
<proteinExistence type="inferred from homology"/>
<gene>
    <name evidence="6" type="ORF">GCM10009858_05300</name>
</gene>
<dbReference type="InterPro" id="IPR043504">
    <property type="entry name" value="Peptidase_S1_PA_chymotrypsin"/>
</dbReference>
<name>A0ABP5Y127_9MICO</name>
<keyword evidence="7" id="KW-1185">Reference proteome</keyword>
<evidence type="ECO:0000256" key="2">
    <source>
        <dbReference type="ARBA" id="ARBA00022670"/>
    </source>
</evidence>
<dbReference type="PANTHER" id="PTHR43343">
    <property type="entry name" value="PEPTIDASE S12"/>
    <property type="match status" value="1"/>
</dbReference>
<evidence type="ECO:0000313" key="7">
    <source>
        <dbReference type="Proteomes" id="UP001500730"/>
    </source>
</evidence>
<comment type="similarity">
    <text evidence="1">Belongs to the peptidase S1C family.</text>
</comment>
<feature type="transmembrane region" description="Helical" evidence="5">
    <location>
        <begin position="55"/>
        <end position="74"/>
    </location>
</feature>
<dbReference type="PRINTS" id="PR00834">
    <property type="entry name" value="PROTEASES2C"/>
</dbReference>
<feature type="region of interest" description="Disordered" evidence="4">
    <location>
        <begin position="15"/>
        <end position="38"/>
    </location>
</feature>
<feature type="compositionally biased region" description="Pro residues" evidence="4">
    <location>
        <begin position="26"/>
        <end position="36"/>
    </location>
</feature>
<evidence type="ECO:0008006" key="8">
    <source>
        <dbReference type="Google" id="ProtNLM"/>
    </source>
</evidence>
<keyword evidence="5" id="KW-0812">Transmembrane</keyword>
<dbReference type="RefSeq" id="WP_344252686.1">
    <property type="nucleotide sequence ID" value="NZ_BAAARE010000002.1"/>
</dbReference>